<keyword evidence="6" id="KW-0282">Flagellum</keyword>
<comment type="similarity">
    <text evidence="4">Belongs to the FlgA family.</text>
</comment>
<dbReference type="EMBL" id="JAOYFC010000001">
    <property type="protein sequence ID" value="MCV6823075.1"/>
    <property type="molecule type" value="Genomic_DNA"/>
</dbReference>
<keyword evidence="3 4" id="KW-0574">Periplasm</keyword>
<dbReference type="PANTHER" id="PTHR36307">
    <property type="entry name" value="FLAGELLA BASAL BODY P-RING FORMATION PROTEIN FLGA"/>
    <property type="match status" value="1"/>
</dbReference>
<reference evidence="6" key="1">
    <citation type="submission" date="2022-10" db="EMBL/GenBank/DDBJ databases">
        <authorList>
            <person name="Yue Y."/>
        </authorList>
    </citation>
    <scope>NUCLEOTIDE SEQUENCE</scope>
    <source>
        <strain evidence="6">Z654</strain>
    </source>
</reference>
<keyword evidence="4" id="KW-1005">Bacterial flagellum biogenesis</keyword>
<keyword evidence="2" id="KW-0732">Signal</keyword>
<dbReference type="SMART" id="SM00858">
    <property type="entry name" value="SAF"/>
    <property type="match status" value="1"/>
</dbReference>
<dbReference type="Proteomes" id="UP001208041">
    <property type="component" value="Unassembled WGS sequence"/>
</dbReference>
<comment type="subcellular location">
    <subcellularLocation>
        <location evidence="1 4">Periplasm</location>
    </subcellularLocation>
</comment>
<comment type="caution">
    <text evidence="6">The sequence shown here is derived from an EMBL/GenBank/DDBJ whole genome shotgun (WGS) entry which is preliminary data.</text>
</comment>
<protein>
    <recommendedName>
        <fullName evidence="4">Flagella basal body P-ring formation protein FlgA</fullName>
    </recommendedName>
</protein>
<evidence type="ECO:0000313" key="6">
    <source>
        <dbReference type="EMBL" id="MCV6823075.1"/>
    </source>
</evidence>
<dbReference type="InterPro" id="IPR039246">
    <property type="entry name" value="Flagellar_FlgA"/>
</dbReference>
<evidence type="ECO:0000259" key="5">
    <source>
        <dbReference type="SMART" id="SM00858"/>
    </source>
</evidence>
<sequence>MRLLMFIAATLFSADVASSDILVAARTLRSGDIIEASDYAIAEGNVAGAIDAATNIAGLEAKTAIYAGQPIQAGSIGAPTVVARNQPVLLIYSQGGIFIATEARALGRGGAGDSIKVMNLASRSTVLGVVQTDGSVKVK</sequence>
<dbReference type="Gene3D" id="3.90.1210.10">
    <property type="entry name" value="Antifreeze-like/N-acetylneuraminic acid synthase C-terminal domain"/>
    <property type="match status" value="1"/>
</dbReference>
<gene>
    <name evidence="6" type="primary">flgA</name>
    <name evidence="6" type="ORF">OH136_00785</name>
</gene>
<evidence type="ECO:0000256" key="4">
    <source>
        <dbReference type="RuleBase" id="RU362063"/>
    </source>
</evidence>
<feature type="domain" description="SAF" evidence="5">
    <location>
        <begin position="19"/>
        <end position="77"/>
    </location>
</feature>
<dbReference type="InterPro" id="IPR017585">
    <property type="entry name" value="SAF_FlgA"/>
</dbReference>
<evidence type="ECO:0000256" key="2">
    <source>
        <dbReference type="ARBA" id="ARBA00022729"/>
    </source>
</evidence>
<keyword evidence="6" id="KW-0966">Cell projection</keyword>
<evidence type="ECO:0000256" key="3">
    <source>
        <dbReference type="ARBA" id="ARBA00022764"/>
    </source>
</evidence>
<keyword evidence="7" id="KW-1185">Reference proteome</keyword>
<dbReference type="NCBIfam" id="TIGR03170">
    <property type="entry name" value="flgA_cterm"/>
    <property type="match status" value="1"/>
</dbReference>
<name>A0AAE3IVV2_9RHOB</name>
<evidence type="ECO:0000313" key="7">
    <source>
        <dbReference type="Proteomes" id="UP001208041"/>
    </source>
</evidence>
<comment type="function">
    <text evidence="4">Involved in the assembly process of the P-ring formation. It may associate with FlgF on the rod constituting a structure essential for the P-ring assembly or may act as a modulator protein for the P-ring assembly.</text>
</comment>
<dbReference type="AlphaFoldDB" id="A0AAE3IVV2"/>
<dbReference type="RefSeq" id="WP_263951905.1">
    <property type="nucleotide sequence ID" value="NZ_JAOYFC010000001.1"/>
</dbReference>
<evidence type="ECO:0000256" key="1">
    <source>
        <dbReference type="ARBA" id="ARBA00004418"/>
    </source>
</evidence>
<organism evidence="6 7">
    <name type="scientific">Halocynthiibacter halioticoli</name>
    <dbReference type="NCBI Taxonomy" id="2986804"/>
    <lineage>
        <taxon>Bacteria</taxon>
        <taxon>Pseudomonadati</taxon>
        <taxon>Pseudomonadota</taxon>
        <taxon>Alphaproteobacteria</taxon>
        <taxon>Rhodobacterales</taxon>
        <taxon>Paracoccaceae</taxon>
        <taxon>Halocynthiibacter</taxon>
    </lineage>
</organism>
<dbReference type="Pfam" id="PF13144">
    <property type="entry name" value="ChapFlgA"/>
    <property type="match status" value="1"/>
</dbReference>
<keyword evidence="6" id="KW-0969">Cilium</keyword>
<proteinExistence type="inferred from homology"/>
<dbReference type="CDD" id="cd11614">
    <property type="entry name" value="SAF_CpaB_FlgA_like"/>
    <property type="match status" value="1"/>
</dbReference>
<dbReference type="Gene3D" id="2.30.30.760">
    <property type="match status" value="1"/>
</dbReference>
<accession>A0AAE3IVV2</accession>
<dbReference type="GO" id="GO:0042597">
    <property type="term" value="C:periplasmic space"/>
    <property type="evidence" value="ECO:0007669"/>
    <property type="project" value="UniProtKB-SubCell"/>
</dbReference>
<dbReference type="PANTHER" id="PTHR36307:SF1">
    <property type="entry name" value="FLAGELLA BASAL BODY P-RING FORMATION PROTEIN FLGA"/>
    <property type="match status" value="1"/>
</dbReference>
<dbReference type="InterPro" id="IPR013974">
    <property type="entry name" value="SAF"/>
</dbReference>
<dbReference type="GO" id="GO:0044780">
    <property type="term" value="P:bacterial-type flagellum assembly"/>
    <property type="evidence" value="ECO:0007669"/>
    <property type="project" value="InterPro"/>
</dbReference>